<dbReference type="SUPFAM" id="SSF160631">
    <property type="entry name" value="SMI1/KNR4-like"/>
    <property type="match status" value="1"/>
</dbReference>
<evidence type="ECO:0000259" key="2">
    <source>
        <dbReference type="SMART" id="SM00860"/>
    </source>
</evidence>
<feature type="compositionally biased region" description="Basic and acidic residues" evidence="1">
    <location>
        <begin position="98"/>
        <end position="118"/>
    </location>
</feature>
<gene>
    <name evidence="3" type="ORF">LX83_001282</name>
</gene>
<feature type="region of interest" description="Disordered" evidence="1">
    <location>
        <begin position="98"/>
        <end position="131"/>
    </location>
</feature>
<dbReference type="EMBL" id="JAMTCK010000003">
    <property type="protein sequence ID" value="MCP2164442.1"/>
    <property type="molecule type" value="Genomic_DNA"/>
</dbReference>
<evidence type="ECO:0000313" key="3">
    <source>
        <dbReference type="EMBL" id="MCP2164442.1"/>
    </source>
</evidence>
<dbReference type="InterPro" id="IPR037883">
    <property type="entry name" value="Knr4/Smi1-like_sf"/>
</dbReference>
<dbReference type="Gene3D" id="3.80.10.10">
    <property type="entry name" value="Ribonuclease Inhibitor"/>
    <property type="match status" value="1"/>
</dbReference>
<keyword evidence="4" id="KW-1185">Reference proteome</keyword>
<dbReference type="Pfam" id="PF09346">
    <property type="entry name" value="SMI1_KNR4"/>
    <property type="match status" value="1"/>
</dbReference>
<dbReference type="AlphaFoldDB" id="A0AAE3GBY5"/>
<sequence>MTTPPVLTDLAARIAAAAPEGWERARLRWRIREDGTGRSEPTYTLTGGESRRVNLDLSDRAFDVIRVVERAPVHLVLEVAATGQFAATVGETVDRGEPDKSILYVRDEDATPPDRGDEQDGPAAATPAGDPEEAVRLFHELMRRRAEIVGYAEELPPPASDEDLDELEERLGVALPADLRALYRVANGDDTLTTPVFDRHPWIPVEEVGEEDDEWAEISRAWKYEPQRKPVLDAEPANSVRRSVLRPGWIRFAHDTGGNWLAVDMDPAAGGCPGQVIAVGIDFVEAPLRVADSVTTFLRLLVEAVERGDYECHGGDDLHIEADFPHWGEVDQERTWYADARLLAEAGAEVRPKLQKVRVTGVEDLGFLANMPNLRVVGLAGPGQLDLAPVRALPVEALELDLESVDLAPLAGHDELRFLSITARTAVDLAPLRTLPALWALDVAAAPVADLAAIADLPGLRYLEVTRDQWRELWHRDDLVSSLAVVGIHPEPPQREWPLGTGWAATEHGLPPRRVTGHWTTG</sequence>
<dbReference type="InterPro" id="IPR032675">
    <property type="entry name" value="LRR_dom_sf"/>
</dbReference>
<dbReference type="PANTHER" id="PTHR47432">
    <property type="entry name" value="CELL WALL ASSEMBLY REGULATOR SMI1"/>
    <property type="match status" value="1"/>
</dbReference>
<dbReference type="SMART" id="SM00860">
    <property type="entry name" value="SMI1_KNR4"/>
    <property type="match status" value="1"/>
</dbReference>
<name>A0AAE3GBY5_9PSEU</name>
<dbReference type="Proteomes" id="UP001206128">
    <property type="component" value="Unassembled WGS sequence"/>
</dbReference>
<reference evidence="3" key="1">
    <citation type="submission" date="2022-06" db="EMBL/GenBank/DDBJ databases">
        <title>Genomic Encyclopedia of Archaeal and Bacterial Type Strains, Phase II (KMG-II): from individual species to whole genera.</title>
        <authorList>
            <person name="Goeker M."/>
        </authorList>
    </citation>
    <scope>NUCLEOTIDE SEQUENCE</scope>
    <source>
        <strain evidence="3">DSM 43935</strain>
    </source>
</reference>
<evidence type="ECO:0000256" key="1">
    <source>
        <dbReference type="SAM" id="MobiDB-lite"/>
    </source>
</evidence>
<dbReference type="RefSeq" id="WP_253768114.1">
    <property type="nucleotide sequence ID" value="NZ_JAMTCK010000003.1"/>
</dbReference>
<evidence type="ECO:0000313" key="4">
    <source>
        <dbReference type="Proteomes" id="UP001206128"/>
    </source>
</evidence>
<protein>
    <submittedName>
        <fullName evidence="3">Cell wall assembly regulator SMI1</fullName>
    </submittedName>
</protein>
<dbReference type="InterPro" id="IPR018958">
    <property type="entry name" value="Knr4/Smi1-like_dom"/>
</dbReference>
<feature type="domain" description="Knr4/Smi1-like" evidence="2">
    <location>
        <begin position="158"/>
        <end position="300"/>
    </location>
</feature>
<dbReference type="Gene3D" id="3.40.1580.10">
    <property type="entry name" value="SMI1/KNR4-like"/>
    <property type="match status" value="1"/>
</dbReference>
<organism evidence="3 4">
    <name type="scientific">Goodfellowiella coeruleoviolacea</name>
    <dbReference type="NCBI Taxonomy" id="334858"/>
    <lineage>
        <taxon>Bacteria</taxon>
        <taxon>Bacillati</taxon>
        <taxon>Actinomycetota</taxon>
        <taxon>Actinomycetes</taxon>
        <taxon>Pseudonocardiales</taxon>
        <taxon>Pseudonocardiaceae</taxon>
        <taxon>Goodfellowiella</taxon>
    </lineage>
</organism>
<dbReference type="InterPro" id="IPR051873">
    <property type="entry name" value="KNR4/SMI1_regulator"/>
</dbReference>
<comment type="caution">
    <text evidence="3">The sequence shown here is derived from an EMBL/GenBank/DDBJ whole genome shotgun (WGS) entry which is preliminary data.</text>
</comment>
<proteinExistence type="predicted"/>
<dbReference type="PANTHER" id="PTHR47432:SF1">
    <property type="entry name" value="CELL WALL ASSEMBLY REGULATOR SMI1"/>
    <property type="match status" value="1"/>
</dbReference>
<accession>A0AAE3GBY5</accession>